<dbReference type="InterPro" id="IPR003439">
    <property type="entry name" value="ABC_transporter-like_ATP-bd"/>
</dbReference>
<keyword evidence="3 18" id="KW-0479">Metal-binding</keyword>
<feature type="zinc finger region" description="C4-type" evidence="18">
    <location>
        <begin position="750"/>
        <end position="776"/>
    </location>
</feature>
<dbReference type="FunFam" id="1.20.1580.10:FF:000002">
    <property type="entry name" value="UvrABC system protein A"/>
    <property type="match status" value="1"/>
</dbReference>
<dbReference type="GO" id="GO:0009381">
    <property type="term" value="F:excinuclease ABC activity"/>
    <property type="evidence" value="ECO:0007669"/>
    <property type="project" value="UniProtKB-UniRule"/>
</dbReference>
<keyword evidence="6 18" id="KW-0227">DNA damage</keyword>
<evidence type="ECO:0000256" key="14">
    <source>
        <dbReference type="ARBA" id="ARBA00023236"/>
    </source>
</evidence>
<dbReference type="Pfam" id="PF17755">
    <property type="entry name" value="UvrA_DNA-bind"/>
    <property type="match status" value="1"/>
</dbReference>
<comment type="similarity">
    <text evidence="15 18">Belongs to the ABC transporter superfamily. UvrA family.</text>
</comment>
<evidence type="ECO:0000256" key="18">
    <source>
        <dbReference type="HAMAP-Rule" id="MF_00205"/>
    </source>
</evidence>
<dbReference type="RefSeq" id="WP_087643363.1">
    <property type="nucleotide sequence ID" value="NZ_FCON02000008.1"/>
</dbReference>
<evidence type="ECO:0000313" key="21">
    <source>
        <dbReference type="Proteomes" id="UP000054770"/>
    </source>
</evidence>
<dbReference type="PROSITE" id="PS00211">
    <property type="entry name" value="ABC_TRANSPORTER_1"/>
    <property type="match status" value="2"/>
</dbReference>
<dbReference type="EMBL" id="FCON02000008">
    <property type="protein sequence ID" value="SAL25188.1"/>
    <property type="molecule type" value="Genomic_DNA"/>
</dbReference>
<feature type="binding site" evidence="18">
    <location>
        <begin position="651"/>
        <end position="658"/>
    </location>
    <ligand>
        <name>ATP</name>
        <dbReference type="ChEBI" id="CHEBI:30616"/>
    </ligand>
</feature>
<dbReference type="CDD" id="cd03271">
    <property type="entry name" value="ABC_UvrA_II"/>
    <property type="match status" value="1"/>
</dbReference>
<keyword evidence="10 18" id="KW-0067">ATP-binding</keyword>
<organism evidence="20 21">
    <name type="scientific">Caballeronia choica</name>
    <dbReference type="NCBI Taxonomy" id="326476"/>
    <lineage>
        <taxon>Bacteria</taxon>
        <taxon>Pseudomonadati</taxon>
        <taxon>Pseudomonadota</taxon>
        <taxon>Betaproteobacteria</taxon>
        <taxon>Burkholderiales</taxon>
        <taxon>Burkholderiaceae</taxon>
        <taxon>Caballeronia</taxon>
    </lineage>
</organism>
<evidence type="ECO:0000256" key="2">
    <source>
        <dbReference type="ARBA" id="ARBA00022490"/>
    </source>
</evidence>
<comment type="subcellular location">
    <subcellularLocation>
        <location evidence="1 18">Cytoplasm</location>
    </subcellularLocation>
</comment>
<dbReference type="GO" id="GO:0005524">
    <property type="term" value="F:ATP binding"/>
    <property type="evidence" value="ECO:0007669"/>
    <property type="project" value="UniProtKB-UniRule"/>
</dbReference>
<evidence type="ECO:0000256" key="9">
    <source>
        <dbReference type="ARBA" id="ARBA00022833"/>
    </source>
</evidence>
<evidence type="ECO:0000256" key="16">
    <source>
        <dbReference type="ARBA" id="ARBA00039316"/>
    </source>
</evidence>
<keyword evidence="8 18" id="KW-0863">Zinc-finger</keyword>
<dbReference type="NCBIfam" id="NF001503">
    <property type="entry name" value="PRK00349.1"/>
    <property type="match status" value="1"/>
</dbReference>
<accession>A0A158FZ63</accession>
<comment type="subunit">
    <text evidence="18">Forms a heterotetramer with UvrB during the search for lesions.</text>
</comment>
<dbReference type="AlphaFoldDB" id="A0A158FZ63"/>
<gene>
    <name evidence="18" type="primary">uvrA</name>
    <name evidence="20" type="ORF">AWB68_01130</name>
</gene>
<dbReference type="FunFam" id="1.10.8.280:FF:000001">
    <property type="entry name" value="UvrABC system protein A"/>
    <property type="match status" value="1"/>
</dbReference>
<dbReference type="Pfam" id="PF17760">
    <property type="entry name" value="UvrA_inter"/>
    <property type="match status" value="1"/>
</dbReference>
<protein>
    <recommendedName>
        <fullName evidence="16 18">UvrABC system protein A</fullName>
        <shortName evidence="18">UvrA protein</shortName>
    </recommendedName>
    <alternativeName>
        <fullName evidence="17 18">Excinuclease ABC subunit A</fullName>
    </alternativeName>
</protein>
<name>A0A158FZ63_9BURK</name>
<evidence type="ECO:0000256" key="12">
    <source>
        <dbReference type="ARBA" id="ARBA00023125"/>
    </source>
</evidence>
<dbReference type="CDD" id="cd03270">
    <property type="entry name" value="ABC_UvrA_I"/>
    <property type="match status" value="1"/>
</dbReference>
<keyword evidence="7 18" id="KW-0228">DNA excision</keyword>
<dbReference type="InterPro" id="IPR017871">
    <property type="entry name" value="ABC_transporter-like_CS"/>
</dbReference>
<evidence type="ECO:0000256" key="10">
    <source>
        <dbReference type="ARBA" id="ARBA00022840"/>
    </source>
</evidence>
<feature type="binding site" evidence="18">
    <location>
        <begin position="31"/>
        <end position="38"/>
    </location>
    <ligand>
        <name>ATP</name>
        <dbReference type="ChEBI" id="CHEBI:30616"/>
    </ligand>
</feature>
<feature type="zinc finger region" description="C4-type" evidence="18">
    <location>
        <begin position="261"/>
        <end position="288"/>
    </location>
</feature>
<keyword evidence="11 18" id="KW-0267">Excision nuclease</keyword>
<evidence type="ECO:0000256" key="5">
    <source>
        <dbReference type="ARBA" id="ARBA00022741"/>
    </source>
</evidence>
<evidence type="ECO:0000256" key="7">
    <source>
        <dbReference type="ARBA" id="ARBA00022769"/>
    </source>
</evidence>
<evidence type="ECO:0000256" key="17">
    <source>
        <dbReference type="ARBA" id="ARBA00042156"/>
    </source>
</evidence>
<dbReference type="InterPro" id="IPR041102">
    <property type="entry name" value="UvrA_inter"/>
</dbReference>
<keyword evidence="21" id="KW-1185">Reference proteome</keyword>
<dbReference type="Gene3D" id="1.20.1580.10">
    <property type="entry name" value="ABC transporter ATPase like domain"/>
    <property type="match status" value="3"/>
</dbReference>
<feature type="domain" description="ABC transporter" evidence="19">
    <location>
        <begin position="618"/>
        <end position="947"/>
    </location>
</feature>
<keyword evidence="9 18" id="KW-0862">Zinc</keyword>
<dbReference type="GO" id="GO:0008270">
    <property type="term" value="F:zinc ion binding"/>
    <property type="evidence" value="ECO:0007669"/>
    <property type="project" value="UniProtKB-UniRule"/>
</dbReference>
<dbReference type="OrthoDB" id="9809851at2"/>
<keyword evidence="14 18" id="KW-0742">SOS response</keyword>
<evidence type="ECO:0000256" key="8">
    <source>
        <dbReference type="ARBA" id="ARBA00022771"/>
    </source>
</evidence>
<evidence type="ECO:0000256" key="4">
    <source>
        <dbReference type="ARBA" id="ARBA00022737"/>
    </source>
</evidence>
<evidence type="ECO:0000256" key="1">
    <source>
        <dbReference type="ARBA" id="ARBA00004496"/>
    </source>
</evidence>
<dbReference type="InterPro" id="IPR041552">
    <property type="entry name" value="UvrA_DNA-bd"/>
</dbReference>
<dbReference type="GO" id="GO:0016887">
    <property type="term" value="F:ATP hydrolysis activity"/>
    <property type="evidence" value="ECO:0007669"/>
    <property type="project" value="InterPro"/>
</dbReference>
<dbReference type="NCBIfam" id="TIGR00630">
    <property type="entry name" value="uvra"/>
    <property type="match status" value="1"/>
</dbReference>
<evidence type="ECO:0000256" key="11">
    <source>
        <dbReference type="ARBA" id="ARBA00022881"/>
    </source>
</evidence>
<dbReference type="GO" id="GO:0009432">
    <property type="term" value="P:SOS response"/>
    <property type="evidence" value="ECO:0007669"/>
    <property type="project" value="UniProtKB-UniRule"/>
</dbReference>
<comment type="function">
    <text evidence="18">The UvrABC repair system catalyzes the recognition and processing of DNA lesions. UvrA is an ATPase and a DNA-binding protein. A damage recognition complex composed of 2 UvrA and 2 UvrB subunits scans DNA for abnormalities. When the presence of a lesion has been verified by UvrB, the UvrA molecules dissociate.</text>
</comment>
<comment type="caution">
    <text evidence="20">The sequence shown here is derived from an EMBL/GenBank/DDBJ whole genome shotgun (WGS) entry which is preliminary data.</text>
</comment>
<keyword evidence="5 18" id="KW-0547">Nucleotide-binding</keyword>
<dbReference type="GO" id="GO:0003677">
    <property type="term" value="F:DNA binding"/>
    <property type="evidence" value="ECO:0007669"/>
    <property type="project" value="UniProtKB-UniRule"/>
</dbReference>
<dbReference type="PROSITE" id="PS50893">
    <property type="entry name" value="ABC_TRANSPORTER_2"/>
    <property type="match status" value="1"/>
</dbReference>
<evidence type="ECO:0000256" key="6">
    <source>
        <dbReference type="ARBA" id="ARBA00022763"/>
    </source>
</evidence>
<reference evidence="20" key="1">
    <citation type="submission" date="2016-01" db="EMBL/GenBank/DDBJ databases">
        <authorList>
            <person name="Peeters C."/>
        </authorList>
    </citation>
    <scope>NUCLEOTIDE SEQUENCE [LARGE SCALE GENOMIC DNA]</scope>
    <source>
        <strain evidence="20">LMG 22940</strain>
    </source>
</reference>
<dbReference type="SUPFAM" id="SSF52540">
    <property type="entry name" value="P-loop containing nucleoside triphosphate hydrolases"/>
    <property type="match status" value="2"/>
</dbReference>
<dbReference type="Proteomes" id="UP000054770">
    <property type="component" value="Unassembled WGS sequence"/>
</dbReference>
<dbReference type="GO" id="GO:0006289">
    <property type="term" value="P:nucleotide-excision repair"/>
    <property type="evidence" value="ECO:0007669"/>
    <property type="project" value="UniProtKB-UniRule"/>
</dbReference>
<keyword evidence="4 18" id="KW-0677">Repeat</keyword>
<proteinExistence type="inferred from homology"/>
<dbReference type="InterPro" id="IPR004602">
    <property type="entry name" value="UvrA"/>
</dbReference>
<dbReference type="HAMAP" id="MF_00205">
    <property type="entry name" value="UvrA"/>
    <property type="match status" value="1"/>
</dbReference>
<dbReference type="InterPro" id="IPR027417">
    <property type="entry name" value="P-loop_NTPase"/>
</dbReference>
<evidence type="ECO:0000313" key="20">
    <source>
        <dbReference type="EMBL" id="SAL25188.1"/>
    </source>
</evidence>
<evidence type="ECO:0000256" key="3">
    <source>
        <dbReference type="ARBA" id="ARBA00022723"/>
    </source>
</evidence>
<dbReference type="Gene3D" id="3.40.50.300">
    <property type="entry name" value="P-loop containing nucleotide triphosphate hydrolases"/>
    <property type="match status" value="3"/>
</dbReference>
<keyword evidence="2 18" id="KW-0963">Cytoplasm</keyword>
<keyword evidence="12 18" id="KW-0238">DNA-binding</keyword>
<sequence>MEEIRIRGARTHNLKNVSLDLPRHKLIVITGLSGSGKSSLAFDTLYAEGQRRYVESLSAYARQFLQLMEKPDVDLIEGLSPAISIEQKATSHNPRSTVGTVTEIHDYLRLLFARVGTPYCPDHHIPLEAQSVSQMVDAALALPEETKLMILAPVVADRKGEHVELFEGMQAQGFIRFRIRSGGGTANEGVAKIYEVDTLPKLKKNDKHTIDVVIDRLKVRPDMKQRLAESFETALRLADGRAIALEMDTDREKLFSSKFACPVCSYSLQELEPRLFSFNNPMGACPECDGLGQITFFDPKRVVAHPSLSLAAGAVKGWDRRNQFYFQMLQSLAAFYEFDIEQAFEDMPEKVRKILLFGSGKQLIPFSYINERGRTSIREHAFEGIIPNLERRYRETDSTAVREELAKYQNNQPCPACEGTRLRREARNVKVGSGDDARGIFEVSGWPLRDTLGYFQTLRLEGAKREIADKVVKEIVARLSFLNNVGLDYLSLERSAETLSGGEAQRIRLASQIGSGLTGVMYVLDEPSIGLHQRDNDRLIGTLKHLRDIGNSVIVVEHDEDMIRMADYVVDMGPGAGEHGGVIVAQGTPMQVQNDPNSMTGQYLAGKRRISYPADRTAPDERFLRIIEAYGNNLKNVSLDLPVGLLTCVTGVSGSGKSTLINDTLYHAVAQHLYGSATEPAPYESIEGLEHFDKVIAVDQSPIGRTPRSNPATYTGLFTPIRELFAGVPGSKERGYDPGRFSFNVKGGRCEACQGDGVLKVEMHFLPDVYVPCDVCHGKRYNRETLDIQYKGKNISEVLDLTVEAAHEFFKPVPVVARKLKTLLDVGLGYIRLGQSATTLSGGEAQRVKLSLELSKRDTGRTLYILDEPTTGLHFHDISLLLEVIHRLRDQGNTVVIIEHNLDVIKTADWVIDLGPEGGAGGGQIIAQGTPEQVAKSKASFTGRYLAPLLQRPKSAA</sequence>
<keyword evidence="13 18" id="KW-0234">DNA repair</keyword>
<dbReference type="GO" id="GO:0009380">
    <property type="term" value="C:excinuclease repair complex"/>
    <property type="evidence" value="ECO:0007669"/>
    <property type="project" value="InterPro"/>
</dbReference>
<dbReference type="GO" id="GO:0005737">
    <property type="term" value="C:cytoplasm"/>
    <property type="evidence" value="ECO:0007669"/>
    <property type="project" value="UniProtKB-SubCell"/>
</dbReference>
<evidence type="ECO:0000256" key="13">
    <source>
        <dbReference type="ARBA" id="ARBA00023204"/>
    </source>
</evidence>
<evidence type="ECO:0000256" key="15">
    <source>
        <dbReference type="ARBA" id="ARBA00038000"/>
    </source>
</evidence>
<evidence type="ECO:0000259" key="19">
    <source>
        <dbReference type="PROSITE" id="PS50893"/>
    </source>
</evidence>
<dbReference type="PANTHER" id="PTHR43152">
    <property type="entry name" value="UVRABC SYSTEM PROTEIN A"/>
    <property type="match status" value="1"/>
</dbReference>
<dbReference type="Gene3D" id="3.30.190.20">
    <property type="match status" value="1"/>
</dbReference>
<dbReference type="PANTHER" id="PTHR43152:SF3">
    <property type="entry name" value="UVRABC SYSTEM PROTEIN A"/>
    <property type="match status" value="1"/>
</dbReference>
<dbReference type="Gene3D" id="1.10.8.280">
    <property type="entry name" value="ABC transporter ATPase domain-like"/>
    <property type="match status" value="1"/>
</dbReference>